<protein>
    <submittedName>
        <fullName evidence="2">Uncharacterized protein</fullName>
    </submittedName>
</protein>
<accession>A0A2J7TIQ1</accession>
<evidence type="ECO:0000256" key="1">
    <source>
        <dbReference type="SAM" id="MobiDB-lite"/>
    </source>
</evidence>
<dbReference type="RefSeq" id="WP_146030189.1">
    <property type="nucleotide sequence ID" value="NZ_PDZR01000005.1"/>
</dbReference>
<comment type="caution">
    <text evidence="2">The sequence shown here is derived from an EMBL/GenBank/DDBJ whole genome shotgun (WGS) entry which is preliminary data.</text>
</comment>
<proteinExistence type="predicted"/>
<name>A0A2J7TIQ1_METSI</name>
<reference evidence="2 3" key="1">
    <citation type="submission" date="2017-10" db="EMBL/GenBank/DDBJ databases">
        <title>Genome announcement of Methylocella silvestris TVC from permafrost.</title>
        <authorList>
            <person name="Wang J."/>
            <person name="Geng K."/>
            <person name="Ul-Haque F."/>
            <person name="Crombie A.T."/>
            <person name="Street L.E."/>
            <person name="Wookey P.A."/>
            <person name="Murrell J.C."/>
            <person name="Pratscher J."/>
        </authorList>
    </citation>
    <scope>NUCLEOTIDE SEQUENCE [LARGE SCALE GENOMIC DNA]</scope>
    <source>
        <strain evidence="2 3">TVC</strain>
    </source>
</reference>
<dbReference type="EMBL" id="PDZR01000005">
    <property type="protein sequence ID" value="PNG26651.1"/>
    <property type="molecule type" value="Genomic_DNA"/>
</dbReference>
<dbReference type="AlphaFoldDB" id="A0A2J7TIQ1"/>
<sequence length="351" mass="39603">MAQVTYADIPSLTLWMRDSSVAFATRKQDIILTRVDRLLEDYQKSETDPGRQSLILCDLFLTIDCWVKSFHARNVNCEKGRYPAMMNLFGAVVKQLKVAFVVHSDVELSNALKEFLGLGMSAGGHVTDQSSPLKAFSDDERARARLWFKDGLAYQVPWWENSRSLKKQLASSYHGYIEMKRGEMGGQSPSYCGFVMTLDREIYMRKQDRDAHQFHSSYNGGARVIMAGTMLVRSGRILGIRTDSGHYKPGVHNLNTFLWALLMFGVELSPIAILDHKGEYVASADKFLADNYKWSRYLDGRESEIEKLRAAQTASGFDNRAKFGKRDDLQAPPNDGAKPLIDNPYEEASAS</sequence>
<evidence type="ECO:0000313" key="2">
    <source>
        <dbReference type="EMBL" id="PNG26651.1"/>
    </source>
</evidence>
<evidence type="ECO:0000313" key="3">
    <source>
        <dbReference type="Proteomes" id="UP000236286"/>
    </source>
</evidence>
<organism evidence="2 3">
    <name type="scientific">Methylocella silvestris</name>
    <dbReference type="NCBI Taxonomy" id="199596"/>
    <lineage>
        <taxon>Bacteria</taxon>
        <taxon>Pseudomonadati</taxon>
        <taxon>Pseudomonadota</taxon>
        <taxon>Alphaproteobacteria</taxon>
        <taxon>Hyphomicrobiales</taxon>
        <taxon>Beijerinckiaceae</taxon>
        <taxon>Methylocella</taxon>
    </lineage>
</organism>
<gene>
    <name evidence="2" type="ORF">CR492_06555</name>
</gene>
<feature type="region of interest" description="Disordered" evidence="1">
    <location>
        <begin position="319"/>
        <end position="351"/>
    </location>
</feature>
<dbReference type="Proteomes" id="UP000236286">
    <property type="component" value="Unassembled WGS sequence"/>
</dbReference>
<dbReference type="OrthoDB" id="8432644at2"/>
<feature type="compositionally biased region" description="Basic and acidic residues" evidence="1">
    <location>
        <begin position="319"/>
        <end position="329"/>
    </location>
</feature>